<name>S7ZMC4_PENO1</name>
<organism evidence="4 5">
    <name type="scientific">Penicillium oxalicum (strain 114-2 / CGMCC 5302)</name>
    <name type="common">Penicillium decumbens</name>
    <dbReference type="NCBI Taxonomy" id="933388"/>
    <lineage>
        <taxon>Eukaryota</taxon>
        <taxon>Fungi</taxon>
        <taxon>Dikarya</taxon>
        <taxon>Ascomycota</taxon>
        <taxon>Pezizomycotina</taxon>
        <taxon>Eurotiomycetes</taxon>
        <taxon>Eurotiomycetidae</taxon>
        <taxon>Eurotiales</taxon>
        <taxon>Aspergillaceae</taxon>
        <taxon>Penicillium</taxon>
    </lineage>
</organism>
<dbReference type="STRING" id="933388.S7ZMC4"/>
<evidence type="ECO:0008006" key="6">
    <source>
        <dbReference type="Google" id="ProtNLM"/>
    </source>
</evidence>
<dbReference type="HOGENOM" id="CLU_080513_1_0_1"/>
<keyword evidence="5" id="KW-1185">Reference proteome</keyword>
<dbReference type="PhylomeDB" id="S7ZMC4"/>
<evidence type="ECO:0000256" key="1">
    <source>
        <dbReference type="SAM" id="MobiDB-lite"/>
    </source>
</evidence>
<dbReference type="EMBL" id="KB644412">
    <property type="protein sequence ID" value="EPS29816.1"/>
    <property type="molecule type" value="Genomic_DNA"/>
</dbReference>
<feature type="region of interest" description="Disordered" evidence="1">
    <location>
        <begin position="182"/>
        <end position="208"/>
    </location>
</feature>
<feature type="compositionally biased region" description="Low complexity" evidence="1">
    <location>
        <begin position="182"/>
        <end position="200"/>
    </location>
</feature>
<evidence type="ECO:0000259" key="2">
    <source>
        <dbReference type="Pfam" id="PF17106"/>
    </source>
</evidence>
<dbReference type="Pfam" id="PF17107">
    <property type="entry name" value="SesA"/>
    <property type="match status" value="1"/>
</dbReference>
<evidence type="ECO:0000259" key="3">
    <source>
        <dbReference type="Pfam" id="PF17107"/>
    </source>
</evidence>
<accession>S7ZMC4</accession>
<evidence type="ECO:0000313" key="5">
    <source>
        <dbReference type="Proteomes" id="UP000019376"/>
    </source>
</evidence>
<protein>
    <recommendedName>
        <fullName evidence="6">NACHT-NTPase and P-loop NTPases N-terminal domain-containing protein</fullName>
    </recommendedName>
</protein>
<dbReference type="InterPro" id="IPR031353">
    <property type="entry name" value="NACHT_sigma"/>
</dbReference>
<feature type="domain" description="NACHT-NTPase and P-loop NTPases N-terminal" evidence="3">
    <location>
        <begin position="10"/>
        <end position="131"/>
    </location>
</feature>
<dbReference type="eggNOG" id="ENOG502SRS4">
    <property type="taxonomic scope" value="Eukaryota"/>
</dbReference>
<evidence type="ECO:0000313" key="4">
    <source>
        <dbReference type="EMBL" id="EPS29816.1"/>
    </source>
</evidence>
<dbReference type="InterPro" id="IPR031352">
    <property type="entry name" value="SesA"/>
</dbReference>
<proteinExistence type="predicted"/>
<dbReference type="Proteomes" id="UP000019376">
    <property type="component" value="Unassembled WGS sequence"/>
</dbReference>
<dbReference type="AlphaFoldDB" id="S7ZMC4"/>
<dbReference type="OrthoDB" id="674604at2759"/>
<dbReference type="Pfam" id="PF17106">
    <property type="entry name" value="NACHT_sigma"/>
    <property type="match status" value="1"/>
</dbReference>
<gene>
    <name evidence="4" type="ORF">PDE_04766</name>
</gene>
<feature type="domain" description="NACHT-NTPase sigma" evidence="2">
    <location>
        <begin position="168"/>
        <end position="208"/>
    </location>
</feature>
<sequence length="208" mass="22375">MSGAEAIGLISGVIAIIDATIKIYSAVSDVSGLPEAFRDTSTRLPLVRETLQSALQNLEMSDPEDSLYQAIKPVLDGCEQKASRLEELFRTVIPSASASRMERYLRAVRTLGKGSLVESLMQGMLRDVQLLAHNRVMKLATDEQLGELARAEDEVSAIPPSLPPQCLRSISNYGPGIQNVNTGGGTQNNNNGSGQQFIGGTFHGPMNF</sequence>
<reference evidence="4 5" key="1">
    <citation type="journal article" date="2013" name="PLoS ONE">
        <title>Genomic and secretomic analyses reveal unique features of the lignocellulolytic enzyme system of Penicillium decumbens.</title>
        <authorList>
            <person name="Liu G."/>
            <person name="Zhang L."/>
            <person name="Wei X."/>
            <person name="Zou G."/>
            <person name="Qin Y."/>
            <person name="Ma L."/>
            <person name="Li J."/>
            <person name="Zheng H."/>
            <person name="Wang S."/>
            <person name="Wang C."/>
            <person name="Xun L."/>
            <person name="Zhao G.-P."/>
            <person name="Zhou Z."/>
            <person name="Qu Y."/>
        </authorList>
    </citation>
    <scope>NUCLEOTIDE SEQUENCE [LARGE SCALE GENOMIC DNA]</scope>
    <source>
        <strain evidence="5">114-2 / CGMCC 5302</strain>
    </source>
</reference>